<feature type="transmembrane region" description="Helical" evidence="1">
    <location>
        <begin position="16"/>
        <end position="47"/>
    </location>
</feature>
<dbReference type="EMBL" id="CP001874">
    <property type="protein sequence ID" value="ADG90032.1"/>
    <property type="molecule type" value="Genomic_DNA"/>
</dbReference>
<dbReference type="KEGG" id="tbi:Tbis_3342"/>
<dbReference type="eggNOG" id="ENOG5033A46">
    <property type="taxonomic scope" value="Bacteria"/>
</dbReference>
<organism evidence="2 3">
    <name type="scientific">Thermobispora bispora (strain ATCC 19993 / DSM 43833 / CBS 139.67 / JCM 10125 / KCTC 9307 / NBRC 14880 / R51)</name>
    <dbReference type="NCBI Taxonomy" id="469371"/>
    <lineage>
        <taxon>Bacteria</taxon>
        <taxon>Bacillati</taxon>
        <taxon>Actinomycetota</taxon>
        <taxon>Actinomycetes</taxon>
        <taxon>Streptosporangiales</taxon>
        <taxon>Streptosporangiaceae</taxon>
        <taxon>Thermobispora</taxon>
    </lineage>
</organism>
<dbReference type="HOGENOM" id="CLU_2095719_0_0_11"/>
<feature type="transmembrane region" description="Helical" evidence="1">
    <location>
        <begin position="59"/>
        <end position="83"/>
    </location>
</feature>
<reference evidence="2 3" key="1">
    <citation type="submission" date="2010-01" db="EMBL/GenBank/DDBJ databases">
        <title>The complete genome of Thermobispora bispora DSM 43833.</title>
        <authorList>
            <consortium name="US DOE Joint Genome Institute (JGI-PGF)"/>
            <person name="Lucas S."/>
            <person name="Copeland A."/>
            <person name="Lapidus A."/>
            <person name="Glavina del Rio T."/>
            <person name="Dalin E."/>
            <person name="Tice H."/>
            <person name="Bruce D."/>
            <person name="Goodwin L."/>
            <person name="Pitluck S."/>
            <person name="Kyrpides N."/>
            <person name="Mavromatis K."/>
            <person name="Ivanova N."/>
            <person name="Mikhailova N."/>
            <person name="Chertkov O."/>
            <person name="Brettin T."/>
            <person name="Detter J.C."/>
            <person name="Han C."/>
            <person name="Larimer F."/>
            <person name="Land M."/>
            <person name="Hauser L."/>
            <person name="Markowitz V."/>
            <person name="Cheng J.-F."/>
            <person name="Hugenholtz P."/>
            <person name="Woyke T."/>
            <person name="Wu D."/>
            <person name="Jando M."/>
            <person name="Schneider S."/>
            <person name="Klenk H.-P."/>
            <person name="Eisen J.A."/>
        </authorList>
    </citation>
    <scope>NUCLEOTIDE SEQUENCE [LARGE SCALE GENOMIC DNA]</scope>
    <source>
        <strain evidence="3">ATCC 19993 / DSM 43833 / CBS 139.67 / JCM 10125 / KCTC 9307 / NBRC 14880 / R51</strain>
    </source>
</reference>
<dbReference type="AlphaFoldDB" id="D6Y9K1"/>
<proteinExistence type="predicted"/>
<evidence type="ECO:0000313" key="2">
    <source>
        <dbReference type="EMBL" id="ADG90032.1"/>
    </source>
</evidence>
<gene>
    <name evidence="2" type="ordered locus">Tbis_3342</name>
</gene>
<sequence length="116" mass="11887">MPPARPPEPGAGVGTAALIFGICGLVLLPLCGIGVLFAIVAFILGIAGIAKNSGKGQAVAGLVLSVCTFVGAVAFAVFLYHYLTSTGLDACLLDETISSDPDRLRDCVMDVLSRHQ</sequence>
<evidence type="ECO:0000313" key="3">
    <source>
        <dbReference type="Proteomes" id="UP000006640"/>
    </source>
</evidence>
<protein>
    <recommendedName>
        <fullName evidence="4">DUF4190 domain-containing protein</fullName>
    </recommendedName>
</protein>
<keyword evidence="1" id="KW-0472">Membrane</keyword>
<accession>D6Y9K1</accession>
<keyword evidence="1" id="KW-1133">Transmembrane helix</keyword>
<evidence type="ECO:0008006" key="4">
    <source>
        <dbReference type="Google" id="ProtNLM"/>
    </source>
</evidence>
<name>D6Y9K1_THEBD</name>
<evidence type="ECO:0000256" key="1">
    <source>
        <dbReference type="SAM" id="Phobius"/>
    </source>
</evidence>
<keyword evidence="1" id="KW-0812">Transmembrane</keyword>
<dbReference type="STRING" id="469371.Tbis_3342"/>
<dbReference type="Proteomes" id="UP000006640">
    <property type="component" value="Chromosome"/>
</dbReference>
<keyword evidence="3" id="KW-1185">Reference proteome</keyword>